<feature type="transmembrane region" description="Helical" evidence="6">
    <location>
        <begin position="319"/>
        <end position="342"/>
    </location>
</feature>
<feature type="domain" description="MacB-like periplasmic core" evidence="8">
    <location>
        <begin position="18"/>
        <end position="223"/>
    </location>
</feature>
<dbReference type="PANTHER" id="PTHR30572">
    <property type="entry name" value="MEMBRANE COMPONENT OF TRANSPORTER-RELATED"/>
    <property type="match status" value="1"/>
</dbReference>
<comment type="subcellular location">
    <subcellularLocation>
        <location evidence="1">Cell membrane</location>
        <topology evidence="1">Multi-pass membrane protein</topology>
    </subcellularLocation>
</comment>
<evidence type="ECO:0000256" key="3">
    <source>
        <dbReference type="ARBA" id="ARBA00022692"/>
    </source>
</evidence>
<feature type="transmembrane region" description="Helical" evidence="6">
    <location>
        <begin position="646"/>
        <end position="670"/>
    </location>
</feature>
<keyword evidence="5 6" id="KW-0472">Membrane</keyword>
<evidence type="ECO:0000256" key="5">
    <source>
        <dbReference type="ARBA" id="ARBA00023136"/>
    </source>
</evidence>
<dbReference type="RefSeq" id="WP_163606035.1">
    <property type="nucleotide sequence ID" value="NZ_JAABOO010000001.1"/>
</dbReference>
<evidence type="ECO:0000313" key="9">
    <source>
        <dbReference type="EMBL" id="NER13032.1"/>
    </source>
</evidence>
<dbReference type="Pfam" id="PF12704">
    <property type="entry name" value="MacB_PCD"/>
    <property type="match status" value="1"/>
</dbReference>
<feature type="transmembrane region" description="Helical" evidence="6">
    <location>
        <begin position="732"/>
        <end position="752"/>
    </location>
</feature>
<evidence type="ECO:0000256" key="2">
    <source>
        <dbReference type="ARBA" id="ARBA00022475"/>
    </source>
</evidence>
<dbReference type="AlphaFoldDB" id="A0A6P0UKF3"/>
<keyword evidence="2" id="KW-1003">Cell membrane</keyword>
<dbReference type="GO" id="GO:0022857">
    <property type="term" value="F:transmembrane transporter activity"/>
    <property type="evidence" value="ECO:0007669"/>
    <property type="project" value="TreeGrafter"/>
</dbReference>
<keyword evidence="10" id="KW-1185">Reference proteome</keyword>
<dbReference type="PANTHER" id="PTHR30572:SF18">
    <property type="entry name" value="ABC-TYPE MACROLIDE FAMILY EXPORT SYSTEM PERMEASE COMPONENT 2"/>
    <property type="match status" value="1"/>
</dbReference>
<feature type="transmembrane region" description="Helical" evidence="6">
    <location>
        <begin position="272"/>
        <end position="294"/>
    </location>
</feature>
<keyword evidence="3 6" id="KW-0812">Transmembrane</keyword>
<dbReference type="EMBL" id="JAABOO010000001">
    <property type="protein sequence ID" value="NER13032.1"/>
    <property type="molecule type" value="Genomic_DNA"/>
</dbReference>
<gene>
    <name evidence="9" type="ORF">GWK08_06250</name>
</gene>
<dbReference type="InterPro" id="IPR003838">
    <property type="entry name" value="ABC3_permease_C"/>
</dbReference>
<evidence type="ECO:0000256" key="1">
    <source>
        <dbReference type="ARBA" id="ARBA00004651"/>
    </source>
</evidence>
<proteinExistence type="predicted"/>
<protein>
    <submittedName>
        <fullName evidence="9">FtsX-like permease family protein</fullName>
    </submittedName>
</protein>
<dbReference type="Proteomes" id="UP000468581">
    <property type="component" value="Unassembled WGS sequence"/>
</dbReference>
<sequence length="769" mass="87202">MYYFKTFLRFLNKNRLFTGITVFGFSIALMFVVLLSVYIDSELAVNDFQLNKDRIYRIENEDTFFSAPIADDLKNTVPEIEDFTRLLNDSGNISRVDGQKFKFDFFGVDASFFEIFSYPLSEGRPAEVLQARNSIVLSESLALKIFGSASPVGKEILIDNKNKFLVTGVMKDFPEATHFERTDALINMKAFEDLWGFKGLMTEYGFCSMNIYFLAKPNTDLPSKAPQILEKFKKDFWLYTDGYAKTLEFTPLEDVYFSEKEAKGVKTNSKKLIVVLSVIALLILLLAIINYINLTIAQASFRGKEVAVKKLLGSSKRKLLTHFTLESVFLCLVALVFSLVLAKLAEPVFNRLLDTELLLNQKISLKNVLWLLGIFTLVGLISGLVPALFMSNFKPIEMVKGTFQKQTKARYGKFLVTFQYTVTISLIICTAFVAKQTHFLRNTELGFEKDHIIWMDYVGSTDKKQTIKSALLQLPEIEQVSLVLGSPLNGGNNQSFDYKGKPVSFQEFAVDSSFIDLFGLKVRSRGTAYDRNGIYLNEIAVKQLEVAPDAATFRMYDADLPLLGTVNDFNFRQLSEHIGPAFIREIRENEQPWEIMIKTAKTDPGAAMEKIKAVYAGLVDNTPFEYGFIDDTINEWYSKEEKTARIIGYFTVLSLFISALGILGMATFYMQQRRKEIGVRRVHGSSVAGDMLHLSRDFIKWVGVAFLLSIPISFFSMSSWLENFAYKTSLSWWVFALGGMITLFIALTTVSWQSWKSATENPINVLKAE</sequence>
<evidence type="ECO:0000259" key="8">
    <source>
        <dbReference type="Pfam" id="PF12704"/>
    </source>
</evidence>
<evidence type="ECO:0000256" key="4">
    <source>
        <dbReference type="ARBA" id="ARBA00022989"/>
    </source>
</evidence>
<name>A0A6P0UKF3_9FLAO</name>
<comment type="caution">
    <text evidence="9">The sequence shown here is derived from an EMBL/GenBank/DDBJ whole genome shotgun (WGS) entry which is preliminary data.</text>
</comment>
<feature type="domain" description="ABC3 transporter permease C-terminal" evidence="7">
    <location>
        <begin position="278"/>
        <end position="394"/>
    </location>
</feature>
<feature type="transmembrane region" description="Helical" evidence="6">
    <location>
        <begin position="701"/>
        <end position="720"/>
    </location>
</feature>
<dbReference type="GO" id="GO:0005886">
    <property type="term" value="C:plasma membrane"/>
    <property type="evidence" value="ECO:0007669"/>
    <property type="project" value="UniProtKB-SubCell"/>
</dbReference>
<evidence type="ECO:0000313" key="10">
    <source>
        <dbReference type="Proteomes" id="UP000468581"/>
    </source>
</evidence>
<feature type="domain" description="ABC3 transporter permease C-terminal" evidence="7">
    <location>
        <begin position="650"/>
        <end position="762"/>
    </location>
</feature>
<evidence type="ECO:0000259" key="7">
    <source>
        <dbReference type="Pfam" id="PF02687"/>
    </source>
</evidence>
<dbReference type="Pfam" id="PF02687">
    <property type="entry name" value="FtsX"/>
    <property type="match status" value="2"/>
</dbReference>
<feature type="transmembrane region" description="Helical" evidence="6">
    <location>
        <begin position="368"/>
        <end position="393"/>
    </location>
</feature>
<evidence type="ECO:0000256" key="6">
    <source>
        <dbReference type="SAM" id="Phobius"/>
    </source>
</evidence>
<reference evidence="9 10" key="1">
    <citation type="submission" date="2020-01" db="EMBL/GenBank/DDBJ databases">
        <title>Leptobacterium flavescens.</title>
        <authorList>
            <person name="Wang G."/>
        </authorList>
    </citation>
    <scope>NUCLEOTIDE SEQUENCE [LARGE SCALE GENOMIC DNA]</scope>
    <source>
        <strain evidence="9 10">KCTC 22160</strain>
    </source>
</reference>
<keyword evidence="4 6" id="KW-1133">Transmembrane helix</keyword>
<feature type="transmembrane region" description="Helical" evidence="6">
    <location>
        <begin position="414"/>
        <end position="434"/>
    </location>
</feature>
<dbReference type="InterPro" id="IPR025857">
    <property type="entry name" value="MacB_PCD"/>
</dbReference>
<dbReference type="InterPro" id="IPR050250">
    <property type="entry name" value="Macrolide_Exporter_MacB"/>
</dbReference>
<organism evidence="9 10">
    <name type="scientific">Leptobacterium flavescens</name>
    <dbReference type="NCBI Taxonomy" id="472055"/>
    <lineage>
        <taxon>Bacteria</taxon>
        <taxon>Pseudomonadati</taxon>
        <taxon>Bacteroidota</taxon>
        <taxon>Flavobacteriia</taxon>
        <taxon>Flavobacteriales</taxon>
        <taxon>Flavobacteriaceae</taxon>
        <taxon>Leptobacterium</taxon>
    </lineage>
</organism>
<accession>A0A6P0UKF3</accession>
<feature type="transmembrane region" description="Helical" evidence="6">
    <location>
        <begin position="16"/>
        <end position="39"/>
    </location>
</feature>